<sequence length="180" mass="20466">MNYGIFGGVSRPQALVKHKIFVSYHHQGDQAYYDAFSTAFHDTYNVIYDNSLERSIDSDDVNYVMRRIRENHIIGTSCTIVLVGAESPKRKYIDWEISATLEKGHALIGVRLPTARLTPDNQYVLVPDRLLDNINSGFASWLTWEQITASTTRLGQYIAEAKNRSASKINNTRARRVRNG</sequence>
<dbReference type="InterPro" id="IPR036490">
    <property type="entry name" value="ThsB_TIR-like_sf"/>
</dbReference>
<dbReference type="AlphaFoldDB" id="A0A2N4U3L1"/>
<dbReference type="EMBL" id="PDNW01000009">
    <property type="protein sequence ID" value="PLC49605.1"/>
    <property type="molecule type" value="Genomic_DNA"/>
</dbReference>
<dbReference type="SUPFAM" id="SSF52206">
    <property type="entry name" value="Hypothetical protein MTH538"/>
    <property type="match status" value="1"/>
</dbReference>
<evidence type="ECO:0000259" key="1">
    <source>
        <dbReference type="Pfam" id="PF08937"/>
    </source>
</evidence>
<feature type="domain" description="Thoeris protein ThsB TIR-like" evidence="1">
    <location>
        <begin position="21"/>
        <end position="115"/>
    </location>
</feature>
<dbReference type="InterPro" id="IPR015032">
    <property type="entry name" value="ThsB__TIR-like_domain"/>
</dbReference>
<name>A0A2N4U3L1_9BURK</name>
<dbReference type="Proteomes" id="UP000234190">
    <property type="component" value="Unassembled WGS sequence"/>
</dbReference>
<keyword evidence="3" id="KW-1185">Reference proteome</keyword>
<reference evidence="2 3" key="1">
    <citation type="submission" date="2017-10" db="EMBL/GenBank/DDBJ databases">
        <title>Two draft genome sequences of Pusillimonas sp. strains isolated from a nitrate- and radionuclide-contaminated groundwater in Russia.</title>
        <authorList>
            <person name="Grouzdev D.S."/>
            <person name="Tourova T.P."/>
            <person name="Goeva M.A."/>
            <person name="Babich T.L."/>
            <person name="Sokolova D.S."/>
            <person name="Abdullin R."/>
            <person name="Poltaraus A.B."/>
            <person name="Toshchakov S.V."/>
            <person name="Nazina T.N."/>
        </authorList>
    </citation>
    <scope>NUCLEOTIDE SEQUENCE [LARGE SCALE GENOMIC DNA]</scope>
    <source>
        <strain evidence="2 3">JR1/69-3-13</strain>
    </source>
</reference>
<comment type="caution">
    <text evidence="2">The sequence shown here is derived from an EMBL/GenBank/DDBJ whole genome shotgun (WGS) entry which is preliminary data.</text>
</comment>
<proteinExistence type="predicted"/>
<dbReference type="Pfam" id="PF08937">
    <property type="entry name" value="ThsB_TIR"/>
    <property type="match status" value="1"/>
</dbReference>
<dbReference type="RefSeq" id="WP_102074156.1">
    <property type="nucleotide sequence ID" value="NZ_PDNW01000009.1"/>
</dbReference>
<organism evidence="2 3">
    <name type="scientific">Pollutimonas subterranea</name>
    <dbReference type="NCBI Taxonomy" id="2045210"/>
    <lineage>
        <taxon>Bacteria</taxon>
        <taxon>Pseudomonadati</taxon>
        <taxon>Pseudomonadota</taxon>
        <taxon>Betaproteobacteria</taxon>
        <taxon>Burkholderiales</taxon>
        <taxon>Alcaligenaceae</taxon>
        <taxon>Pollutimonas</taxon>
    </lineage>
</organism>
<accession>A0A2N4U3L1</accession>
<protein>
    <recommendedName>
        <fullName evidence="1">Thoeris protein ThsB TIR-like domain-containing protein</fullName>
    </recommendedName>
</protein>
<evidence type="ECO:0000313" key="2">
    <source>
        <dbReference type="EMBL" id="PLC49605.1"/>
    </source>
</evidence>
<dbReference type="OrthoDB" id="9811746at2"/>
<gene>
    <name evidence="2" type="ORF">CR159_11785</name>
</gene>
<evidence type="ECO:0000313" key="3">
    <source>
        <dbReference type="Proteomes" id="UP000234190"/>
    </source>
</evidence>